<feature type="region of interest" description="Disordered" evidence="3">
    <location>
        <begin position="375"/>
        <end position="413"/>
    </location>
</feature>
<name>A0A4P9XMQ0_9FUNG</name>
<evidence type="ECO:0000313" key="6">
    <source>
        <dbReference type="EMBL" id="RKP06661.1"/>
    </source>
</evidence>
<dbReference type="SUPFAM" id="SSF54768">
    <property type="entry name" value="dsRNA-binding domain-like"/>
    <property type="match status" value="1"/>
</dbReference>
<accession>A0A4P9XMQ0</accession>
<organism evidence="6 7">
    <name type="scientific">Thamnocephalis sphaerospora</name>
    <dbReference type="NCBI Taxonomy" id="78915"/>
    <lineage>
        <taxon>Eukaryota</taxon>
        <taxon>Fungi</taxon>
        <taxon>Fungi incertae sedis</taxon>
        <taxon>Zoopagomycota</taxon>
        <taxon>Zoopagomycotina</taxon>
        <taxon>Zoopagomycetes</taxon>
        <taxon>Zoopagales</taxon>
        <taxon>Sigmoideomycetaceae</taxon>
        <taxon>Thamnocephalis</taxon>
    </lineage>
</organism>
<evidence type="ECO:0000256" key="3">
    <source>
        <dbReference type="SAM" id="MobiDB-lite"/>
    </source>
</evidence>
<gene>
    <name evidence="6" type="ORF">THASP1DRAFT_31524</name>
</gene>
<feature type="compositionally biased region" description="Low complexity" evidence="3">
    <location>
        <begin position="61"/>
        <end position="73"/>
    </location>
</feature>
<feature type="region of interest" description="Disordered" evidence="3">
    <location>
        <begin position="504"/>
        <end position="585"/>
    </location>
</feature>
<dbReference type="Pfam" id="PF00498">
    <property type="entry name" value="FHA"/>
    <property type="match status" value="1"/>
</dbReference>
<feature type="compositionally biased region" description="Basic and acidic residues" evidence="3">
    <location>
        <begin position="74"/>
        <end position="86"/>
    </location>
</feature>
<feature type="compositionally biased region" description="Low complexity" evidence="3">
    <location>
        <begin position="522"/>
        <end position="539"/>
    </location>
</feature>
<keyword evidence="7" id="KW-1185">Reference proteome</keyword>
<dbReference type="Pfam" id="PF00035">
    <property type="entry name" value="dsrm"/>
    <property type="match status" value="1"/>
</dbReference>
<dbReference type="PROSITE" id="PS50137">
    <property type="entry name" value="DS_RBD"/>
    <property type="match status" value="1"/>
</dbReference>
<dbReference type="SMART" id="SM00240">
    <property type="entry name" value="FHA"/>
    <property type="match status" value="1"/>
</dbReference>
<dbReference type="InterPro" id="IPR008984">
    <property type="entry name" value="SMAD_FHA_dom_sf"/>
</dbReference>
<dbReference type="InterPro" id="IPR014720">
    <property type="entry name" value="dsRBD_dom"/>
</dbReference>
<evidence type="ECO:0000259" key="5">
    <source>
        <dbReference type="PROSITE" id="PS50137"/>
    </source>
</evidence>
<feature type="domain" description="DRBM" evidence="5">
    <location>
        <begin position="276"/>
        <end position="349"/>
    </location>
</feature>
<feature type="coiled-coil region" evidence="2">
    <location>
        <begin position="414"/>
        <end position="441"/>
    </location>
</feature>
<feature type="region of interest" description="Disordered" evidence="3">
    <location>
        <begin position="1"/>
        <end position="91"/>
    </location>
</feature>
<evidence type="ECO:0000313" key="7">
    <source>
        <dbReference type="Proteomes" id="UP000271241"/>
    </source>
</evidence>
<dbReference type="EMBL" id="KZ992841">
    <property type="protein sequence ID" value="RKP06661.1"/>
    <property type="molecule type" value="Genomic_DNA"/>
</dbReference>
<keyword evidence="2" id="KW-0175">Coiled coil</keyword>
<dbReference type="InterPro" id="IPR050923">
    <property type="entry name" value="Cell_Proc_Reg/RNA_Proc"/>
</dbReference>
<dbReference type="SUPFAM" id="SSF49879">
    <property type="entry name" value="SMAD/FHA domain"/>
    <property type="match status" value="1"/>
</dbReference>
<protein>
    <recommendedName>
        <fullName evidence="8">FHA domain-containing protein</fullName>
    </recommendedName>
</protein>
<sequence length="585" mass="63484">MSTFAAPKPRRPATAISAANDAAGSEKESTEQTASPSTPVDAATEAPVFRAPKPRIPAPAPADTADASSQSSKASEEKEQQQRETRPPVPQTQLDYAQPEWLGVPPAGFTLEVHKDGILCEETALNGRAFWVVGRVPGCDVVALHQSVSRYHAIIEFKENGLSYIYDLGSTHQTTLNKRIVPARRHIELRPGDHLRFGQSTRSYILQGPDIREAIEASVRRAAEEARQHPTDVEEANAKWGLAENITDDGAAIRAGMSVEQAAISGANTDASYRQDPKKALRAFLEHRGYEMEFQIEDELSRGAHTFTARLQLPVRDEDGMPLRAEGIAGRKRDAERAAALDAMEKLEAAGALNTQESQAEASKRRIKALLDDDDADSDDDSFYDRTERRSLHRNKQARTARNAPSDASKADTYDTLVEKKQVAQARLKELQLKLMEADLSDGDASAAAQSAAGDDVDALDAYMEGVQHTIDEKKKDAIRNDMVQVKKDIKRLSQLIEFTRPVDWTGSNVGGAGSSGRTAHPPAAAESQTTSTSQTHSSAPPPAITVPPAFAAPRRPPTQRNDLASKAQSAAGDGRTSLNDKFGY</sequence>
<dbReference type="OrthoDB" id="444265at2759"/>
<keyword evidence="1" id="KW-0694">RNA-binding</keyword>
<evidence type="ECO:0000256" key="2">
    <source>
        <dbReference type="SAM" id="Coils"/>
    </source>
</evidence>
<reference evidence="7" key="1">
    <citation type="journal article" date="2018" name="Nat. Microbiol.">
        <title>Leveraging single-cell genomics to expand the fungal tree of life.</title>
        <authorList>
            <person name="Ahrendt S.R."/>
            <person name="Quandt C.A."/>
            <person name="Ciobanu D."/>
            <person name="Clum A."/>
            <person name="Salamov A."/>
            <person name="Andreopoulos B."/>
            <person name="Cheng J.F."/>
            <person name="Woyke T."/>
            <person name="Pelin A."/>
            <person name="Henrissat B."/>
            <person name="Reynolds N.K."/>
            <person name="Benny G.L."/>
            <person name="Smith M.E."/>
            <person name="James T.Y."/>
            <person name="Grigoriev I.V."/>
        </authorList>
    </citation>
    <scope>NUCLEOTIDE SEQUENCE [LARGE SCALE GENOMIC DNA]</scope>
    <source>
        <strain evidence="7">RSA 1356</strain>
    </source>
</reference>
<dbReference type="PANTHER" id="PTHR23308">
    <property type="entry name" value="NUCLEAR INHIBITOR OF PROTEIN PHOSPHATASE-1"/>
    <property type="match status" value="1"/>
</dbReference>
<dbReference type="Gene3D" id="3.30.160.20">
    <property type="match status" value="1"/>
</dbReference>
<dbReference type="InterPro" id="IPR000253">
    <property type="entry name" value="FHA_dom"/>
</dbReference>
<feature type="compositionally biased region" description="Polar residues" evidence="3">
    <location>
        <begin position="559"/>
        <end position="569"/>
    </location>
</feature>
<dbReference type="Gene3D" id="2.60.200.20">
    <property type="match status" value="1"/>
</dbReference>
<dbReference type="Proteomes" id="UP000271241">
    <property type="component" value="Unassembled WGS sequence"/>
</dbReference>
<evidence type="ECO:0000259" key="4">
    <source>
        <dbReference type="PROSITE" id="PS50006"/>
    </source>
</evidence>
<dbReference type="AlphaFoldDB" id="A0A4P9XMQ0"/>
<evidence type="ECO:0008006" key="8">
    <source>
        <dbReference type="Google" id="ProtNLM"/>
    </source>
</evidence>
<feature type="domain" description="FHA" evidence="4">
    <location>
        <begin position="131"/>
        <end position="181"/>
    </location>
</feature>
<dbReference type="GO" id="GO:0003723">
    <property type="term" value="F:RNA binding"/>
    <property type="evidence" value="ECO:0007669"/>
    <property type="project" value="UniProtKB-UniRule"/>
</dbReference>
<dbReference type="SMART" id="SM00358">
    <property type="entry name" value="DSRM"/>
    <property type="match status" value="1"/>
</dbReference>
<evidence type="ECO:0000256" key="1">
    <source>
        <dbReference type="PROSITE-ProRule" id="PRU00266"/>
    </source>
</evidence>
<proteinExistence type="predicted"/>
<dbReference type="PROSITE" id="PS50006">
    <property type="entry name" value="FHA_DOMAIN"/>
    <property type="match status" value="1"/>
</dbReference>